<dbReference type="AlphaFoldDB" id="A0A8H7F7H8"/>
<evidence type="ECO:0000259" key="1">
    <source>
        <dbReference type="PROSITE" id="PS50213"/>
    </source>
</evidence>
<comment type="caution">
    <text evidence="2">The sequence shown here is derived from an EMBL/GenBank/DDBJ whole genome shotgun (WGS) entry which is preliminary data.</text>
</comment>
<dbReference type="Proteomes" id="UP000629468">
    <property type="component" value="Unassembled WGS sequence"/>
</dbReference>
<evidence type="ECO:0000313" key="3">
    <source>
        <dbReference type="Proteomes" id="UP000629468"/>
    </source>
</evidence>
<feature type="domain" description="FAS1" evidence="1">
    <location>
        <begin position="61"/>
        <end position="251"/>
    </location>
</feature>
<dbReference type="SMART" id="SM00554">
    <property type="entry name" value="FAS1"/>
    <property type="match status" value="2"/>
</dbReference>
<dbReference type="PANTHER" id="PTHR10900:SF125">
    <property type="entry name" value="FAS1 DOMAIN-CONTAINING PROTEIN YLR001C"/>
    <property type="match status" value="1"/>
</dbReference>
<dbReference type="Pfam" id="PF02469">
    <property type="entry name" value="Fasciclin"/>
    <property type="match status" value="1"/>
</dbReference>
<gene>
    <name evidence="2" type="ORF">Agabi119p4_3445</name>
</gene>
<dbReference type="PROSITE" id="PS50213">
    <property type="entry name" value="FAS1"/>
    <property type="match status" value="2"/>
</dbReference>
<feature type="domain" description="FAS1" evidence="1">
    <location>
        <begin position="255"/>
        <end position="443"/>
    </location>
</feature>
<dbReference type="Gene3D" id="2.30.180.10">
    <property type="entry name" value="FAS1 domain"/>
    <property type="match status" value="2"/>
</dbReference>
<accession>A0A8H7F7H8</accession>
<dbReference type="GO" id="GO:0005615">
    <property type="term" value="C:extracellular space"/>
    <property type="evidence" value="ECO:0007669"/>
    <property type="project" value="TreeGrafter"/>
</dbReference>
<sequence length="469" mass="52821">MLLCRPQIHIYMPIPLTDCFLATASFALGSWSRVNPFAPDTNQLPLSVVTEFPGAEETPHDDTIWGFISKDPRFSKLTKAIQFADDVHHFDDKNANVTFFATPDWALTHHGHHGHCSDLSTFDHMKEDDVAAFAISHRCHWVDVMTAAQDLHGPGLLDDKKERRKKILKLLIHAILAYECMPEALSVYSLGINATYSSKLAIPGIRGGERLRIRVEQNIFPPSTSINFYSKIVESDIQTSNGIVHIVNHPILPPVSAFQTLFLFPQYFSIATSAIQRVDLTDELDLHLHCKDKNVDDCKFSGASSLTFFAPINIAFERLPYKLRLFLFSPVGGRVLKKILQYHIVPDAIVHSDYQYNKSAHIAAKSVEALGHGNTILKRDFHLPTLLNKTVHTRIKKIEYNLPMPGPHKPSIVKTDVIVNGRHALVHDVVTSNAAVHVVDHLLDPRHSEDANADASWEDWEDWLIDWAN</sequence>
<dbReference type="InterPro" id="IPR036378">
    <property type="entry name" value="FAS1_dom_sf"/>
</dbReference>
<name>A0A8H7F7H8_AGABI</name>
<reference evidence="2 3" key="1">
    <citation type="journal article" name="Sci. Rep.">
        <title>Telomere-to-telomere assembled and centromere annotated genomes of the two main subspecies of the button mushroom Agaricus bisporus reveal especially polymorphic chromosome ends.</title>
        <authorList>
            <person name="Sonnenberg A.S.M."/>
            <person name="Sedaghat-Telgerd N."/>
            <person name="Lavrijssen B."/>
            <person name="Ohm R.A."/>
            <person name="Hendrickx P.M."/>
            <person name="Scholtmeijer K."/>
            <person name="Baars J.J.P."/>
            <person name="van Peer A."/>
        </authorList>
    </citation>
    <scope>NUCLEOTIDE SEQUENCE [LARGE SCALE GENOMIC DNA]</scope>
    <source>
        <strain evidence="2 3">H119_p4</strain>
    </source>
</reference>
<proteinExistence type="predicted"/>
<dbReference type="InterPro" id="IPR000782">
    <property type="entry name" value="FAS1_domain"/>
</dbReference>
<protein>
    <recommendedName>
        <fullName evidence="1">FAS1 domain-containing protein</fullName>
    </recommendedName>
</protein>
<evidence type="ECO:0000313" key="2">
    <source>
        <dbReference type="EMBL" id="KAF7779100.1"/>
    </source>
</evidence>
<dbReference type="InterPro" id="IPR050904">
    <property type="entry name" value="Adhesion/Biosynth-related"/>
</dbReference>
<dbReference type="EMBL" id="JABXXO010000004">
    <property type="protein sequence ID" value="KAF7779100.1"/>
    <property type="molecule type" value="Genomic_DNA"/>
</dbReference>
<dbReference type="SUPFAM" id="SSF82153">
    <property type="entry name" value="FAS1 domain"/>
    <property type="match status" value="2"/>
</dbReference>
<dbReference type="PANTHER" id="PTHR10900">
    <property type="entry name" value="PERIOSTIN-RELATED"/>
    <property type="match status" value="1"/>
</dbReference>
<organism evidence="2 3">
    <name type="scientific">Agaricus bisporus var. burnettii</name>
    <dbReference type="NCBI Taxonomy" id="192524"/>
    <lineage>
        <taxon>Eukaryota</taxon>
        <taxon>Fungi</taxon>
        <taxon>Dikarya</taxon>
        <taxon>Basidiomycota</taxon>
        <taxon>Agaricomycotina</taxon>
        <taxon>Agaricomycetes</taxon>
        <taxon>Agaricomycetidae</taxon>
        <taxon>Agaricales</taxon>
        <taxon>Agaricineae</taxon>
        <taxon>Agaricaceae</taxon>
        <taxon>Agaricus</taxon>
    </lineage>
</organism>